<gene>
    <name evidence="3" type="ORF">K458DRAFT_368570</name>
</gene>
<feature type="region of interest" description="Disordered" evidence="1">
    <location>
        <begin position="102"/>
        <end position="199"/>
    </location>
</feature>
<dbReference type="Proteomes" id="UP000799291">
    <property type="component" value="Unassembled WGS sequence"/>
</dbReference>
<feature type="compositionally biased region" description="Low complexity" evidence="1">
    <location>
        <begin position="130"/>
        <end position="153"/>
    </location>
</feature>
<keyword evidence="4" id="KW-1185">Reference proteome</keyword>
<dbReference type="EMBL" id="MU005584">
    <property type="protein sequence ID" value="KAF2683346.1"/>
    <property type="molecule type" value="Genomic_DNA"/>
</dbReference>
<feature type="signal peptide" evidence="2">
    <location>
        <begin position="1"/>
        <end position="18"/>
    </location>
</feature>
<dbReference type="AlphaFoldDB" id="A0A6G1IYK7"/>
<accession>A0A6G1IYK7</accession>
<organism evidence="3 4">
    <name type="scientific">Lentithecium fluviatile CBS 122367</name>
    <dbReference type="NCBI Taxonomy" id="1168545"/>
    <lineage>
        <taxon>Eukaryota</taxon>
        <taxon>Fungi</taxon>
        <taxon>Dikarya</taxon>
        <taxon>Ascomycota</taxon>
        <taxon>Pezizomycotina</taxon>
        <taxon>Dothideomycetes</taxon>
        <taxon>Pleosporomycetidae</taxon>
        <taxon>Pleosporales</taxon>
        <taxon>Massarineae</taxon>
        <taxon>Lentitheciaceae</taxon>
        <taxon>Lentithecium</taxon>
    </lineage>
</organism>
<sequence>MVAWRLLITSFIAAVGTSLHVEGHNFASLLKRQEPGTPAYNCHDNCGTAITISKAGGDVCSNDVFLFDYRNCLQCAGPDNYNIWRYYGGSLNSVAVECGLDTEPLSGEQDDVPEAQHPGDSTGETSSSVATGASITATPTPTAAPVTTPGGETTAEDAPTTAQVTSATIGDASDSVTAAPTSTGAVSGSPSALGNGTASYTSGAPPEFTGAAATLQRLNGVTVIGFAAAVAVYGFGNYASRA</sequence>
<feature type="chain" id="PRO_5026229378" evidence="2">
    <location>
        <begin position="19"/>
        <end position="242"/>
    </location>
</feature>
<evidence type="ECO:0000256" key="1">
    <source>
        <dbReference type="SAM" id="MobiDB-lite"/>
    </source>
</evidence>
<evidence type="ECO:0000313" key="4">
    <source>
        <dbReference type="Proteomes" id="UP000799291"/>
    </source>
</evidence>
<proteinExistence type="predicted"/>
<feature type="compositionally biased region" description="Polar residues" evidence="1">
    <location>
        <begin position="160"/>
        <end position="199"/>
    </location>
</feature>
<evidence type="ECO:0000313" key="3">
    <source>
        <dbReference type="EMBL" id="KAF2683346.1"/>
    </source>
</evidence>
<reference evidence="3" key="1">
    <citation type="journal article" date="2020" name="Stud. Mycol.">
        <title>101 Dothideomycetes genomes: a test case for predicting lifestyles and emergence of pathogens.</title>
        <authorList>
            <person name="Haridas S."/>
            <person name="Albert R."/>
            <person name="Binder M."/>
            <person name="Bloem J."/>
            <person name="Labutti K."/>
            <person name="Salamov A."/>
            <person name="Andreopoulos B."/>
            <person name="Baker S."/>
            <person name="Barry K."/>
            <person name="Bills G."/>
            <person name="Bluhm B."/>
            <person name="Cannon C."/>
            <person name="Castanera R."/>
            <person name="Culley D."/>
            <person name="Daum C."/>
            <person name="Ezra D."/>
            <person name="Gonzalez J."/>
            <person name="Henrissat B."/>
            <person name="Kuo A."/>
            <person name="Liang C."/>
            <person name="Lipzen A."/>
            <person name="Lutzoni F."/>
            <person name="Magnuson J."/>
            <person name="Mondo S."/>
            <person name="Nolan M."/>
            <person name="Ohm R."/>
            <person name="Pangilinan J."/>
            <person name="Park H.-J."/>
            <person name="Ramirez L."/>
            <person name="Alfaro M."/>
            <person name="Sun H."/>
            <person name="Tritt A."/>
            <person name="Yoshinaga Y."/>
            <person name="Zwiers L.-H."/>
            <person name="Turgeon B."/>
            <person name="Goodwin S."/>
            <person name="Spatafora J."/>
            <person name="Crous P."/>
            <person name="Grigoriev I."/>
        </authorList>
    </citation>
    <scope>NUCLEOTIDE SEQUENCE</scope>
    <source>
        <strain evidence="3">CBS 122367</strain>
    </source>
</reference>
<protein>
    <submittedName>
        <fullName evidence="3">Uncharacterized protein</fullName>
    </submittedName>
</protein>
<name>A0A6G1IYK7_9PLEO</name>
<keyword evidence="2" id="KW-0732">Signal</keyword>
<dbReference type="OrthoDB" id="4160690at2759"/>
<evidence type="ECO:0000256" key="2">
    <source>
        <dbReference type="SAM" id="SignalP"/>
    </source>
</evidence>